<dbReference type="OMA" id="EEHAEMR"/>
<evidence type="ECO:0000256" key="5">
    <source>
        <dbReference type="ARBA" id="ARBA00022763"/>
    </source>
</evidence>
<feature type="compositionally biased region" description="Basic and acidic residues" evidence="10">
    <location>
        <begin position="308"/>
        <end position="334"/>
    </location>
</feature>
<keyword evidence="6" id="KW-0863">Zinc-finger</keyword>
<evidence type="ECO:0000256" key="10">
    <source>
        <dbReference type="SAM" id="MobiDB-lite"/>
    </source>
</evidence>
<feature type="region of interest" description="Disordered" evidence="10">
    <location>
        <begin position="238"/>
        <end position="336"/>
    </location>
</feature>
<feature type="compositionally biased region" description="Low complexity" evidence="10">
    <location>
        <begin position="1"/>
        <end position="16"/>
    </location>
</feature>
<proteinExistence type="inferred from homology"/>
<dbReference type="GO" id="GO:0009411">
    <property type="term" value="P:response to UV"/>
    <property type="evidence" value="ECO:0007669"/>
    <property type="project" value="InterPro"/>
</dbReference>
<evidence type="ECO:0000256" key="6">
    <source>
        <dbReference type="ARBA" id="ARBA00022771"/>
    </source>
</evidence>
<dbReference type="EnsemblMetazoa" id="XM_038214970.1">
    <property type="protein sequence ID" value="XP_038070898.1"/>
    <property type="gene ID" value="LOC119739860"/>
</dbReference>
<evidence type="ECO:0000313" key="12">
    <source>
        <dbReference type="EnsemblMetazoa" id="XP_038070898.1"/>
    </source>
</evidence>
<dbReference type="PANTHER" id="PTHR28670">
    <property type="entry name" value="UV-STIMULATED SCAFFOLD PROTEIN A"/>
    <property type="match status" value="1"/>
</dbReference>
<dbReference type="GeneID" id="119739860"/>
<keyword evidence="3" id="KW-0158">Chromosome</keyword>
<dbReference type="GO" id="GO:0006283">
    <property type="term" value="P:transcription-coupled nucleotide-excision repair"/>
    <property type="evidence" value="ECO:0007669"/>
    <property type="project" value="TreeGrafter"/>
</dbReference>
<feature type="region of interest" description="Disordered" evidence="10">
    <location>
        <begin position="475"/>
        <end position="515"/>
    </location>
</feature>
<sequence length="798" mass="89214">MKSPSASKSAEESTPTGPTRSGQLDSTLCDELEKIVEEMTHSGRPSLEEKPLKQFKRICRTSDAYIEHAFNLLSSQLAEDHAEIRLSSFQIMNELFNRSHRFRELLVADMQEFLELTVGTTSDMPLPPPRAAAKLLKEQALKAIQEWNAKYGKAYKKLALGYGFLKYNKMVDFANLEASSAAERRAQADRQAKLQLAQAQRISKTLNDMDEIIPEINECLTQIDNCFELLLPHPSRYSVTAPPPEQMESTSTAALSTAQKEQTIHAKRVTNKTSPAGKMDLNQVDNSDKTSERNGESEDVSGNGEDCSNDHSHSVEESGEHTNPVHDGKDDDLLQQHGLPSWNFNIDINVNTDGVTLEEDEDNEAILVTLEDMSRLIESSYLPRLAAWMEVFTKSGKHEDKLKRCMDLKQALKSAAAKYAELNVHPQVTAKQRRRSTAENDGGGDSDSEGEGFEEVPEKEGFEPVIPEHLREEYGLDPLPSANKDSATTSSTQDKQRTNPNSKSSNAKSKNVDTSVTAPAEGLVTWHPLREAQHTVADPASQAGTLLVMKERLRAIRDRHTELKRKSEEKDTSVEKRQRQELLAKAPYVPFGVDLEHWTNPEKIEAPTVVIADTAQCVWSSSAPDEVKVMEAAKDSLTTRVFNFAGEFEPVKWTCRAPMPSGKLCQRMDRLKCPFHGKIIPRDEQGNPQTVEDETKMQLTKEQVKQAESLLADTELQRDIEGGLGLDLGSTSSGKGKGKGKAKKYPNLTDLKKRSNTSISRLEKRVLNKGALRRVANAMNKLENRRFHDKYANNFNYR</sequence>
<dbReference type="InterPro" id="IPR049408">
    <property type="entry name" value="UVSSA_N_a-solenoid_rpt"/>
</dbReference>
<feature type="compositionally biased region" description="Polar residues" evidence="10">
    <location>
        <begin position="17"/>
        <end position="26"/>
    </location>
</feature>
<dbReference type="PANTHER" id="PTHR28670:SF1">
    <property type="entry name" value="UV-STIMULATED SCAFFOLD PROTEIN A"/>
    <property type="match status" value="1"/>
</dbReference>
<name>A0A914B4C3_PATMI</name>
<feature type="compositionally biased region" description="Acidic residues" evidence="10">
    <location>
        <begin position="442"/>
        <end position="455"/>
    </location>
</feature>
<keyword evidence="7" id="KW-0862">Zinc</keyword>
<comment type="similarity">
    <text evidence="2">Belongs to the UVSSA family.</text>
</comment>
<dbReference type="OrthoDB" id="5594015at2759"/>
<protein>
    <recommendedName>
        <fullName evidence="11">UV-stimulated scaffold protein A C-terminal domain-containing protein</fullName>
    </recommendedName>
</protein>
<dbReference type="Pfam" id="PF09740">
    <property type="entry name" value="DUF2043"/>
    <property type="match status" value="1"/>
</dbReference>
<dbReference type="GO" id="GO:0008270">
    <property type="term" value="F:zinc ion binding"/>
    <property type="evidence" value="ECO:0007669"/>
    <property type="project" value="UniProtKB-KW"/>
</dbReference>
<feature type="compositionally biased region" description="Polar residues" evidence="10">
    <location>
        <begin position="483"/>
        <end position="493"/>
    </location>
</feature>
<keyword evidence="5" id="KW-0227">DNA damage</keyword>
<feature type="domain" description="UV-stimulated scaffold protein A C-terminal" evidence="11">
    <location>
        <begin position="585"/>
        <end position="689"/>
    </location>
</feature>
<evidence type="ECO:0000256" key="8">
    <source>
        <dbReference type="ARBA" id="ARBA00023054"/>
    </source>
</evidence>
<evidence type="ECO:0000256" key="9">
    <source>
        <dbReference type="ARBA" id="ARBA00023204"/>
    </source>
</evidence>
<evidence type="ECO:0000256" key="7">
    <source>
        <dbReference type="ARBA" id="ARBA00022833"/>
    </source>
</evidence>
<comment type="subcellular location">
    <subcellularLocation>
        <location evidence="1">Chromosome</location>
    </subcellularLocation>
</comment>
<dbReference type="CTD" id="57654"/>
<evidence type="ECO:0000256" key="4">
    <source>
        <dbReference type="ARBA" id="ARBA00022723"/>
    </source>
</evidence>
<dbReference type="InterPro" id="IPR049431">
    <property type="entry name" value="UVSSA_C"/>
</dbReference>
<keyword evidence="4" id="KW-0479">Metal-binding</keyword>
<feature type="compositionally biased region" description="Low complexity" evidence="10">
    <location>
        <begin position="499"/>
        <end position="509"/>
    </location>
</feature>
<keyword evidence="8" id="KW-0175">Coiled coil</keyword>
<feature type="region of interest" description="Disordered" evidence="10">
    <location>
        <begin position="426"/>
        <end position="461"/>
    </location>
</feature>
<evidence type="ECO:0000313" key="13">
    <source>
        <dbReference type="Proteomes" id="UP000887568"/>
    </source>
</evidence>
<dbReference type="Proteomes" id="UP000887568">
    <property type="component" value="Unplaced"/>
</dbReference>
<feature type="compositionally biased region" description="Polar residues" evidence="10">
    <location>
        <begin position="247"/>
        <end position="261"/>
    </location>
</feature>
<feature type="compositionally biased region" description="Basic and acidic residues" evidence="10">
    <location>
        <begin position="286"/>
        <end position="296"/>
    </location>
</feature>
<accession>A0A914B4C3</accession>
<dbReference type="GO" id="GO:0005694">
    <property type="term" value="C:chromosome"/>
    <property type="evidence" value="ECO:0007669"/>
    <property type="project" value="UniProtKB-SubCell"/>
</dbReference>
<evidence type="ECO:0000256" key="2">
    <source>
        <dbReference type="ARBA" id="ARBA00009240"/>
    </source>
</evidence>
<feature type="region of interest" description="Disordered" evidence="10">
    <location>
        <begin position="559"/>
        <end position="578"/>
    </location>
</feature>
<evidence type="ECO:0000256" key="3">
    <source>
        <dbReference type="ARBA" id="ARBA00022454"/>
    </source>
</evidence>
<evidence type="ECO:0000259" key="11">
    <source>
        <dbReference type="Pfam" id="PF09740"/>
    </source>
</evidence>
<keyword evidence="9" id="KW-0234">DNA repair</keyword>
<reference evidence="12" key="1">
    <citation type="submission" date="2022-11" db="UniProtKB">
        <authorList>
            <consortium name="EnsemblMetazoa"/>
        </authorList>
    </citation>
    <scope>IDENTIFICATION</scope>
</reference>
<dbReference type="AlphaFoldDB" id="A0A914B4C3"/>
<feature type="region of interest" description="Disordered" evidence="10">
    <location>
        <begin position="1"/>
        <end position="28"/>
    </location>
</feature>
<organism evidence="12 13">
    <name type="scientific">Patiria miniata</name>
    <name type="common">Bat star</name>
    <name type="synonym">Asterina miniata</name>
    <dbReference type="NCBI Taxonomy" id="46514"/>
    <lineage>
        <taxon>Eukaryota</taxon>
        <taxon>Metazoa</taxon>
        <taxon>Echinodermata</taxon>
        <taxon>Eleutherozoa</taxon>
        <taxon>Asterozoa</taxon>
        <taxon>Asteroidea</taxon>
        <taxon>Valvatacea</taxon>
        <taxon>Valvatida</taxon>
        <taxon>Asterinidae</taxon>
        <taxon>Patiria</taxon>
    </lineage>
</organism>
<dbReference type="InterPro" id="IPR018610">
    <property type="entry name" value="UVSSA"/>
</dbReference>
<dbReference type="RefSeq" id="XP_038070898.1">
    <property type="nucleotide sequence ID" value="XM_038214970.1"/>
</dbReference>
<dbReference type="Pfam" id="PF20867">
    <property type="entry name" value="UVSSA_N"/>
    <property type="match status" value="1"/>
</dbReference>
<evidence type="ECO:0000256" key="1">
    <source>
        <dbReference type="ARBA" id="ARBA00004286"/>
    </source>
</evidence>
<keyword evidence="13" id="KW-1185">Reference proteome</keyword>
<dbReference type="GO" id="GO:0000993">
    <property type="term" value="F:RNA polymerase II complex binding"/>
    <property type="evidence" value="ECO:0007669"/>
    <property type="project" value="TreeGrafter"/>
</dbReference>